<sequence length="331" mass="35539">MITSSSSAALSAPSLFVQLRSGPPAAEVYRQTIDIGTRAERLGFGALWFATRHFEAHHAALPAVFPFVAAAAQHTTTIRLGTGVVALPFEHPVRLAEDAVVTDALSGGRLELGVGKGLGFGHSASSYIGFGVPDTDREALYADRMAALRRLLAYGRVTDDIALYPPPGTLRSRIWQSTGNIDTARRAGAAGDGLLPHGNSLARAGGDVAELVDAYLSSCRGTPRVGSTVTVLPGDSERDALDLLDTDIRLSPAYYPELPSAADRRRFLTDNRIRIGTAEQIVEQLREDRGLDAATEVLFHIPLAVGHPRYAECLHRVSTEIAPRLHPRPVR</sequence>
<dbReference type="Proteomes" id="UP000540698">
    <property type="component" value="Unassembled WGS sequence"/>
</dbReference>
<name>A0A7X6L182_9NOCA</name>
<gene>
    <name evidence="2" type="ORF">HGB38_07130</name>
</gene>
<proteinExistence type="predicted"/>
<dbReference type="InterPro" id="IPR050766">
    <property type="entry name" value="Bact_Lucif_Oxidored"/>
</dbReference>
<dbReference type="PANTHER" id="PTHR30137:SF15">
    <property type="entry name" value="BLL6902 PROTEIN"/>
    <property type="match status" value="1"/>
</dbReference>
<dbReference type="InterPro" id="IPR036661">
    <property type="entry name" value="Luciferase-like_sf"/>
</dbReference>
<comment type="caution">
    <text evidence="2">The sequence shown here is derived from an EMBL/GenBank/DDBJ whole genome shotgun (WGS) entry which is preliminary data.</text>
</comment>
<dbReference type="InterPro" id="IPR011251">
    <property type="entry name" value="Luciferase-like_dom"/>
</dbReference>
<dbReference type="GO" id="GO:0005829">
    <property type="term" value="C:cytosol"/>
    <property type="evidence" value="ECO:0007669"/>
    <property type="project" value="TreeGrafter"/>
</dbReference>
<dbReference type="SUPFAM" id="SSF51679">
    <property type="entry name" value="Bacterial luciferase-like"/>
    <property type="match status" value="1"/>
</dbReference>
<evidence type="ECO:0000313" key="3">
    <source>
        <dbReference type="Proteomes" id="UP000540698"/>
    </source>
</evidence>
<dbReference type="GO" id="GO:0016705">
    <property type="term" value="F:oxidoreductase activity, acting on paired donors, with incorporation or reduction of molecular oxygen"/>
    <property type="evidence" value="ECO:0007669"/>
    <property type="project" value="InterPro"/>
</dbReference>
<dbReference type="Pfam" id="PF00296">
    <property type="entry name" value="Bac_luciferase"/>
    <property type="match status" value="1"/>
</dbReference>
<feature type="domain" description="Luciferase-like" evidence="1">
    <location>
        <begin position="19"/>
        <end position="287"/>
    </location>
</feature>
<reference evidence="2 3" key="1">
    <citation type="submission" date="2020-04" db="EMBL/GenBank/DDBJ databases">
        <title>MicrobeNet Type strains.</title>
        <authorList>
            <person name="Nicholson A.C."/>
        </authorList>
    </citation>
    <scope>NUCLEOTIDE SEQUENCE [LARGE SCALE GENOMIC DNA]</scope>
    <source>
        <strain evidence="2 3">DSM 44956</strain>
    </source>
</reference>
<dbReference type="PANTHER" id="PTHR30137">
    <property type="entry name" value="LUCIFERASE-LIKE MONOOXYGENASE"/>
    <property type="match status" value="1"/>
</dbReference>
<dbReference type="RefSeq" id="WP_062974368.1">
    <property type="nucleotide sequence ID" value="NZ_JAAXOS010000003.1"/>
</dbReference>
<keyword evidence="3" id="KW-1185">Reference proteome</keyword>
<organism evidence="2 3">
    <name type="scientific">Nocardia gamkensis</name>
    <dbReference type="NCBI Taxonomy" id="352869"/>
    <lineage>
        <taxon>Bacteria</taxon>
        <taxon>Bacillati</taxon>
        <taxon>Actinomycetota</taxon>
        <taxon>Actinomycetes</taxon>
        <taxon>Mycobacteriales</taxon>
        <taxon>Nocardiaceae</taxon>
        <taxon>Nocardia</taxon>
    </lineage>
</organism>
<evidence type="ECO:0000313" key="2">
    <source>
        <dbReference type="EMBL" id="NKY25992.1"/>
    </source>
</evidence>
<evidence type="ECO:0000259" key="1">
    <source>
        <dbReference type="Pfam" id="PF00296"/>
    </source>
</evidence>
<dbReference type="EMBL" id="JAAXOS010000003">
    <property type="protein sequence ID" value="NKY25992.1"/>
    <property type="molecule type" value="Genomic_DNA"/>
</dbReference>
<accession>A0A7X6L182</accession>
<protein>
    <submittedName>
        <fullName evidence="2">LLM class flavin-dependent oxidoreductase</fullName>
    </submittedName>
</protein>
<dbReference type="Gene3D" id="3.20.20.30">
    <property type="entry name" value="Luciferase-like domain"/>
    <property type="match status" value="1"/>
</dbReference>
<dbReference type="AlphaFoldDB" id="A0A7X6L182"/>